<dbReference type="SUPFAM" id="SSF50494">
    <property type="entry name" value="Trypsin-like serine proteases"/>
    <property type="match status" value="1"/>
</dbReference>
<reference evidence="2 3" key="2">
    <citation type="submission" date="2019-09" db="EMBL/GenBank/DDBJ databases">
        <authorList>
            <person name="Jin C."/>
        </authorList>
    </citation>
    <scope>NUCLEOTIDE SEQUENCE [LARGE SCALE GENOMIC DNA]</scope>
    <source>
        <strain evidence="2 3">AN110305</strain>
    </source>
</reference>
<dbReference type="Gene3D" id="2.40.10.10">
    <property type="entry name" value="Trypsin-like serine proteases"/>
    <property type="match status" value="2"/>
</dbReference>
<evidence type="ECO:0000313" key="2">
    <source>
        <dbReference type="EMBL" id="KAA2266020.1"/>
    </source>
</evidence>
<dbReference type="InterPro" id="IPR043504">
    <property type="entry name" value="Peptidase_S1_PA_chymotrypsin"/>
</dbReference>
<sequence>MSRITAARWGAALLMVVGLVSASGAAEAAGTPTTSPFGGMPAVGALTTGGGPISDHNCSASIVDSPHGNLIMGAAHCMAGKSGMTFAPGYHDGVAPYGVWKTIGTSFVPDGWPGGDPSGGGSPYDVAFAMVESHAGQSVQQTAGSALHLRVNTTLPQPVTVVGYPGATHTDYQKKPYKCDATASAYKQSWITLQCLKIPGGFSGGPWIVRGTMDVIGVIGGYGQSLPDSDPNNYSINFGNGVQVAYDRAVAATNGPPPPYSMGTGATWKHADLITSGYYTGGSAGGSRHMDMIVRWSDGEVTLYRGSTSNDGRHPFESEMQLSAPGGLWTHAILMTGGHFADGGDGLVVRWSDGELTLYKHVDQNGFHDEVQLAAPNDLWKNHSKLLTAGKYTSSTQRGDLVVVWSDGEVSLYGNIGANGLGAETQLAAPNDRWKGAVQLTAGEFTGNNTADLAVRWGNGTFSVFPDVNTAGFNGEYSVAAPNTSWNNATVVAAGAFASNGRPNDILIRWVDGEVSLYPSVDWSGLHQEIQLVAP</sequence>
<dbReference type="OrthoDB" id="3507155at2"/>
<name>A0A5B2XSX0_9PSEU</name>
<feature type="chain" id="PRO_5023039061" description="Trypsin" evidence="1">
    <location>
        <begin position="29"/>
        <end position="535"/>
    </location>
</feature>
<proteinExistence type="predicted"/>
<feature type="signal peptide" evidence="1">
    <location>
        <begin position="1"/>
        <end position="28"/>
    </location>
</feature>
<keyword evidence="3" id="KW-1185">Reference proteome</keyword>
<dbReference type="AlphaFoldDB" id="A0A5B2XSX0"/>
<dbReference type="Proteomes" id="UP000323454">
    <property type="component" value="Unassembled WGS sequence"/>
</dbReference>
<dbReference type="EMBL" id="VUOB01000003">
    <property type="protein sequence ID" value="KAA2266020.1"/>
    <property type="molecule type" value="Genomic_DNA"/>
</dbReference>
<protein>
    <recommendedName>
        <fullName evidence="4">Trypsin</fullName>
    </recommendedName>
</protein>
<evidence type="ECO:0000256" key="1">
    <source>
        <dbReference type="SAM" id="SignalP"/>
    </source>
</evidence>
<evidence type="ECO:0008006" key="4">
    <source>
        <dbReference type="Google" id="ProtNLM"/>
    </source>
</evidence>
<keyword evidence="1" id="KW-0732">Signal</keyword>
<gene>
    <name evidence="2" type="ORF">F0L68_02525</name>
</gene>
<organism evidence="2 3">
    <name type="scientific">Solihabitans fulvus</name>
    <dbReference type="NCBI Taxonomy" id="1892852"/>
    <lineage>
        <taxon>Bacteria</taxon>
        <taxon>Bacillati</taxon>
        <taxon>Actinomycetota</taxon>
        <taxon>Actinomycetes</taxon>
        <taxon>Pseudonocardiales</taxon>
        <taxon>Pseudonocardiaceae</taxon>
        <taxon>Solihabitans</taxon>
    </lineage>
</organism>
<dbReference type="InterPro" id="IPR009003">
    <property type="entry name" value="Peptidase_S1_PA"/>
</dbReference>
<comment type="caution">
    <text evidence="2">The sequence shown here is derived from an EMBL/GenBank/DDBJ whole genome shotgun (WGS) entry which is preliminary data.</text>
</comment>
<reference evidence="2 3" key="1">
    <citation type="submission" date="2019-09" db="EMBL/GenBank/DDBJ databases">
        <title>Goodfellowia gen. nov., a new genus of the Pseudonocardineae related to Actinoalloteichus, containing Goodfellowia coeruleoviolacea gen. nov., comb. nov. gen. nov., comb. nov.</title>
        <authorList>
            <person name="Labeda D."/>
        </authorList>
    </citation>
    <scope>NUCLEOTIDE SEQUENCE [LARGE SCALE GENOMIC DNA]</scope>
    <source>
        <strain evidence="2 3">AN110305</strain>
    </source>
</reference>
<accession>A0A5B2XSX0</accession>
<evidence type="ECO:0000313" key="3">
    <source>
        <dbReference type="Proteomes" id="UP000323454"/>
    </source>
</evidence>
<dbReference type="RefSeq" id="WP_149847757.1">
    <property type="nucleotide sequence ID" value="NZ_VUOB01000003.1"/>
</dbReference>